<dbReference type="InterPro" id="IPR036775">
    <property type="entry name" value="DNA_pol_Y-fam_lit_finger_sf"/>
</dbReference>
<dbReference type="PANTHER" id="PTHR11076">
    <property type="entry name" value="DNA REPAIR POLYMERASE UMUC / TRANSFERASE FAMILY MEMBER"/>
    <property type="match status" value="1"/>
</dbReference>
<dbReference type="InterPro" id="IPR017961">
    <property type="entry name" value="DNA_pol_Y-fam_little_finger"/>
</dbReference>
<dbReference type="Gene3D" id="3.30.70.270">
    <property type="match status" value="1"/>
</dbReference>
<proteinExistence type="inferred from homology"/>
<reference evidence="3 4" key="1">
    <citation type="submission" date="2020-04" db="EMBL/GenBank/DDBJ databases">
        <title>Novel Mycoplasma species detected in Phocoena phocoena (harbor porpoise) from the USA.</title>
        <authorList>
            <person name="Volokhov D.V."/>
        </authorList>
    </citation>
    <scope>NUCLEOTIDE SEQUENCE [LARGE SCALE GENOMIC DNA]</scope>
    <source>
        <strain evidence="3 4">Phocoena C-264-GEN</strain>
    </source>
</reference>
<dbReference type="Pfam" id="PF11799">
    <property type="entry name" value="IMS_C"/>
    <property type="match status" value="1"/>
</dbReference>
<dbReference type="InterPro" id="IPR043502">
    <property type="entry name" value="DNA/RNA_pol_sf"/>
</dbReference>
<dbReference type="InterPro" id="IPR001126">
    <property type="entry name" value="UmuC"/>
</dbReference>
<dbReference type="InterPro" id="IPR050116">
    <property type="entry name" value="DNA_polymerase-Y"/>
</dbReference>
<gene>
    <name evidence="3" type="ORF">HGG69_02430</name>
</gene>
<evidence type="ECO:0000259" key="2">
    <source>
        <dbReference type="PROSITE" id="PS50173"/>
    </source>
</evidence>
<dbReference type="Proteomes" id="UP000501060">
    <property type="component" value="Chromosome"/>
</dbReference>
<dbReference type="GO" id="GO:0006281">
    <property type="term" value="P:DNA repair"/>
    <property type="evidence" value="ECO:0007669"/>
    <property type="project" value="InterPro"/>
</dbReference>
<dbReference type="KEGG" id="mphe:HGG69_02430"/>
<comment type="similarity">
    <text evidence="1">Belongs to the DNA polymerase type-Y family.</text>
</comment>
<keyword evidence="4" id="KW-1185">Reference proteome</keyword>
<evidence type="ECO:0000313" key="4">
    <source>
        <dbReference type="Proteomes" id="UP000501060"/>
    </source>
</evidence>
<dbReference type="PROSITE" id="PS50173">
    <property type="entry name" value="UMUC"/>
    <property type="match status" value="1"/>
</dbReference>
<dbReference type="Gene3D" id="1.10.150.20">
    <property type="entry name" value="5' to 3' exonuclease, C-terminal subdomain"/>
    <property type="match status" value="1"/>
</dbReference>
<dbReference type="GO" id="GO:0003684">
    <property type="term" value="F:damaged DNA binding"/>
    <property type="evidence" value="ECO:0007669"/>
    <property type="project" value="InterPro"/>
</dbReference>
<evidence type="ECO:0000313" key="3">
    <source>
        <dbReference type="EMBL" id="QJG67151.1"/>
    </source>
</evidence>
<dbReference type="RefSeq" id="WP_169605202.1">
    <property type="nucleotide sequence ID" value="NZ_CP051481.1"/>
</dbReference>
<dbReference type="SUPFAM" id="SSF56672">
    <property type="entry name" value="DNA/RNA polymerases"/>
    <property type="match status" value="1"/>
</dbReference>
<dbReference type="GO" id="GO:0009432">
    <property type="term" value="P:SOS response"/>
    <property type="evidence" value="ECO:0007669"/>
    <property type="project" value="TreeGrafter"/>
</dbReference>
<evidence type="ECO:0000256" key="1">
    <source>
        <dbReference type="ARBA" id="ARBA00010945"/>
    </source>
</evidence>
<dbReference type="InterPro" id="IPR022880">
    <property type="entry name" value="DNApol_IV"/>
</dbReference>
<feature type="domain" description="UmuC" evidence="2">
    <location>
        <begin position="1"/>
        <end position="178"/>
    </location>
</feature>
<dbReference type="GO" id="GO:0003887">
    <property type="term" value="F:DNA-directed DNA polymerase activity"/>
    <property type="evidence" value="ECO:0007669"/>
    <property type="project" value="InterPro"/>
</dbReference>
<dbReference type="SUPFAM" id="SSF100879">
    <property type="entry name" value="Lesion bypass DNA polymerase (Y-family), little finger domain"/>
    <property type="match status" value="1"/>
</dbReference>
<dbReference type="Pfam" id="PF00817">
    <property type="entry name" value="IMS"/>
    <property type="match status" value="1"/>
</dbReference>
<dbReference type="Gene3D" id="3.40.1170.60">
    <property type="match status" value="1"/>
</dbReference>
<accession>A0A858U522</accession>
<dbReference type="GO" id="GO:0005829">
    <property type="term" value="C:cytosol"/>
    <property type="evidence" value="ECO:0007669"/>
    <property type="project" value="TreeGrafter"/>
</dbReference>
<dbReference type="AlphaFoldDB" id="A0A858U522"/>
<dbReference type="GO" id="GO:0042276">
    <property type="term" value="P:error-prone translesion synthesis"/>
    <property type="evidence" value="ECO:0007669"/>
    <property type="project" value="TreeGrafter"/>
</dbReference>
<protein>
    <submittedName>
        <fullName evidence="3">DNA polymerase IV</fullName>
    </submittedName>
</protein>
<dbReference type="EMBL" id="CP051481">
    <property type="protein sequence ID" value="QJG67151.1"/>
    <property type="molecule type" value="Genomic_DNA"/>
</dbReference>
<dbReference type="CDD" id="cd03586">
    <property type="entry name" value="PolY_Pol_IV_kappa"/>
    <property type="match status" value="1"/>
</dbReference>
<sequence>MDAFFVSCERTVRKDLQNIPVAVARNSKRAIATALSQEAKQLGAKVGSPIFLIKEFIPNIKIVQPNLELYTLISIRIFNFISREYLVDVEPYSIDECYVDFTKYIKNRNIDPELLAWEIRDKIKNNLSIPCSIGIGHNKFIAKMSTNIAKPTGVKWTKPSDIERHFYDLPIEKFFGIGKGYAPKLKEIGILTVGDFANYKNTFLLQKIMGKNFYLKQQQIKGITVDKLEKNHDSVKGVGNSLTFMEGDIVEEPRLLNELKRLCDKISQRMSRRHISGKVVVLEIRNLEKQWNTYQTSLEKYINKKEDIYQAIMELFWHNWDRNPLRGVGVRITSLISNNQKNNYIDIFSKPKNVIDEIESSVNEVFDKKVIYKASSLENKTNQKRVHSNRFNIEDYDNSLFKKINITKE</sequence>
<dbReference type="PANTHER" id="PTHR11076:SF33">
    <property type="entry name" value="DNA POLYMERASE KAPPA"/>
    <property type="match status" value="1"/>
</dbReference>
<organism evidence="3 4">
    <name type="scientific">Mycoplasma phocoenae</name>
    <dbReference type="NCBI Taxonomy" id="754517"/>
    <lineage>
        <taxon>Bacteria</taxon>
        <taxon>Bacillati</taxon>
        <taxon>Mycoplasmatota</taxon>
        <taxon>Mollicutes</taxon>
        <taxon>Mycoplasmataceae</taxon>
        <taxon>Mycoplasma</taxon>
    </lineage>
</organism>
<dbReference type="Gene3D" id="3.30.1490.100">
    <property type="entry name" value="DNA polymerase, Y-family, little finger domain"/>
    <property type="match status" value="1"/>
</dbReference>
<name>A0A858U522_9MOLU</name>
<dbReference type="InterPro" id="IPR043128">
    <property type="entry name" value="Rev_trsase/Diguanyl_cyclase"/>
</dbReference>